<evidence type="ECO:0000256" key="1">
    <source>
        <dbReference type="ARBA" id="ARBA00022441"/>
    </source>
</evidence>
<accession>A0A4P9WID6</accession>
<dbReference type="Proteomes" id="UP000269721">
    <property type="component" value="Unassembled WGS sequence"/>
</dbReference>
<dbReference type="OrthoDB" id="5595608at2759"/>
<dbReference type="Pfam" id="PF24681">
    <property type="entry name" value="Kelch_KLHDC2_KLHL20_DRC7"/>
    <property type="match status" value="1"/>
</dbReference>
<organism evidence="4 5">
    <name type="scientific">Blyttiomyces helicus</name>
    <dbReference type="NCBI Taxonomy" id="388810"/>
    <lineage>
        <taxon>Eukaryota</taxon>
        <taxon>Fungi</taxon>
        <taxon>Fungi incertae sedis</taxon>
        <taxon>Chytridiomycota</taxon>
        <taxon>Chytridiomycota incertae sedis</taxon>
        <taxon>Chytridiomycetes</taxon>
        <taxon>Chytridiomycetes incertae sedis</taxon>
        <taxon>Blyttiomyces</taxon>
    </lineage>
</organism>
<feature type="region of interest" description="Disordered" evidence="3">
    <location>
        <begin position="443"/>
        <end position="475"/>
    </location>
</feature>
<protein>
    <submittedName>
        <fullName evidence="4">Uncharacterized protein</fullName>
    </submittedName>
</protein>
<dbReference type="InterPro" id="IPR015915">
    <property type="entry name" value="Kelch-typ_b-propeller"/>
</dbReference>
<feature type="region of interest" description="Disordered" evidence="3">
    <location>
        <begin position="542"/>
        <end position="571"/>
    </location>
</feature>
<reference evidence="5" key="1">
    <citation type="journal article" date="2018" name="Nat. Microbiol.">
        <title>Leveraging single-cell genomics to expand the fungal tree of life.</title>
        <authorList>
            <person name="Ahrendt S.R."/>
            <person name="Quandt C.A."/>
            <person name="Ciobanu D."/>
            <person name="Clum A."/>
            <person name="Salamov A."/>
            <person name="Andreopoulos B."/>
            <person name="Cheng J.F."/>
            <person name="Woyke T."/>
            <person name="Pelin A."/>
            <person name="Henrissat B."/>
            <person name="Reynolds N.K."/>
            <person name="Benny G.L."/>
            <person name="Smith M.E."/>
            <person name="James T.Y."/>
            <person name="Grigoriev I.V."/>
        </authorList>
    </citation>
    <scope>NUCLEOTIDE SEQUENCE [LARGE SCALE GENOMIC DNA]</scope>
</reference>
<feature type="region of interest" description="Disordered" evidence="3">
    <location>
        <begin position="607"/>
        <end position="627"/>
    </location>
</feature>
<evidence type="ECO:0000256" key="3">
    <source>
        <dbReference type="SAM" id="MobiDB-lite"/>
    </source>
</evidence>
<evidence type="ECO:0000313" key="5">
    <source>
        <dbReference type="Proteomes" id="UP000269721"/>
    </source>
</evidence>
<sequence>MRSQVPLSQGSVNVELDVGLWDFTLPSRPSAATALEVLGSLVAAEPLHSHSNCHAPLEDLLSSYLVFCITDFSRSTVTRLAEHPFHFPSPRSPSASPRPLHDLPPALTTVLAQQVEDFMRGRWNGHWALLFGVHWWHWLLGRGNGAWVATSLATIIGLSYFWTMDLNAYTWNAPTGYSSIGPLFSHSLVMIGDSFYIFGGAPTPRMNHFGAILGTDRMLVYEGSTRISLYSHDTFVFTARNLSWSEIDYESYPHVCLPACVAFSGKVYLFGGYNPASKANSRDLCRFDPTSLSWSLVRISSGAASVPAPGGDASMTSIGGRYLVVAGGDDYTSSFHFFDTFTAAWLSGPPSNLSYLALTVTSLAPSSSSAAAPAISSAPRTPATSSAPVATLVPTSSAVTTTPPSPTSLSPSTSAIVGGVAGGTVLLIAGAFFSRKSRSARKYTLNPSSQSDSSSVDPAGLEPTLSSNSPPLHRLHGESYLKREEASSASAKGPSSGVGDSPFAGYQSTLLLTPLEPLSEQMHLPCCRITLLPTPRQPLWRLTHPTRSPSPRLLSAPSEEPSRVSVTPEEHPPCRSFHAHGIYHPWGPLGQMGYGGAWITEMRKEHGRSDPRWRPPSEGGHDWKCPEGTSLRRSTRHILTLAVEPVDLRSTLHVFDATTGFIIAWSFWSSYLLQQSHANEWMTVGAERDQGLPPAYHGANPVAGSPPTAYRALRGYIDQNDADIGCKWVRPDGWAEALNVWTGHEGLLPIANMDVGEDSAGPGV</sequence>
<evidence type="ECO:0000256" key="2">
    <source>
        <dbReference type="ARBA" id="ARBA00022737"/>
    </source>
</evidence>
<dbReference type="EMBL" id="KZ994970">
    <property type="protein sequence ID" value="RKO91643.1"/>
    <property type="molecule type" value="Genomic_DNA"/>
</dbReference>
<gene>
    <name evidence="4" type="ORF">BDK51DRAFT_38415</name>
</gene>
<dbReference type="PANTHER" id="PTHR46093">
    <property type="entry name" value="ACYL-COA-BINDING DOMAIN-CONTAINING PROTEIN 5"/>
    <property type="match status" value="1"/>
</dbReference>
<dbReference type="SUPFAM" id="SSF117281">
    <property type="entry name" value="Kelch motif"/>
    <property type="match status" value="1"/>
</dbReference>
<proteinExistence type="predicted"/>
<feature type="compositionally biased region" description="Low complexity" evidence="3">
    <location>
        <begin position="545"/>
        <end position="559"/>
    </location>
</feature>
<name>A0A4P9WID6_9FUNG</name>
<dbReference type="PANTHER" id="PTHR46093:SF18">
    <property type="entry name" value="FIBRONECTIN TYPE-III DOMAIN-CONTAINING PROTEIN"/>
    <property type="match status" value="1"/>
</dbReference>
<evidence type="ECO:0000313" key="4">
    <source>
        <dbReference type="EMBL" id="RKO91643.1"/>
    </source>
</evidence>
<keyword evidence="5" id="KW-1185">Reference proteome</keyword>
<keyword evidence="1" id="KW-0880">Kelch repeat</keyword>
<dbReference type="Gene3D" id="2.120.10.80">
    <property type="entry name" value="Kelch-type beta propeller"/>
    <property type="match status" value="1"/>
</dbReference>
<dbReference type="AlphaFoldDB" id="A0A4P9WID6"/>
<feature type="compositionally biased region" description="Basic and acidic residues" evidence="3">
    <location>
        <begin position="607"/>
        <end position="625"/>
    </location>
</feature>
<keyword evidence="2" id="KW-0677">Repeat</keyword>